<feature type="transmembrane region" description="Helical" evidence="1">
    <location>
        <begin position="31"/>
        <end position="52"/>
    </location>
</feature>
<evidence type="ECO:0000313" key="3">
    <source>
        <dbReference type="Proteomes" id="UP001217178"/>
    </source>
</evidence>
<dbReference type="EMBL" id="JAQRFI010000048">
    <property type="protein sequence ID" value="MDC9590839.1"/>
    <property type="molecule type" value="Genomic_DNA"/>
</dbReference>
<accession>A0ABT5LIA5</accession>
<proteinExistence type="predicted"/>
<sequence>MDLAKTIVSTTAAIIVGEIVTATILTAGVSVMVVAIGLFSVGFAVAGLLYYLDNEYKVSELLIYFHLCSWFHL</sequence>
<keyword evidence="1" id="KW-0812">Transmembrane</keyword>
<evidence type="ECO:0000256" key="1">
    <source>
        <dbReference type="SAM" id="Phobius"/>
    </source>
</evidence>
<evidence type="ECO:0000313" key="2">
    <source>
        <dbReference type="EMBL" id="MDC9590839.1"/>
    </source>
</evidence>
<protein>
    <submittedName>
        <fullName evidence="2">Uncharacterized protein</fullName>
    </submittedName>
</protein>
<keyword evidence="1" id="KW-1133">Transmembrane helix</keyword>
<organism evidence="2 3">
    <name type="scientific">Xenorhabdus yunnanensis</name>
    <dbReference type="NCBI Taxonomy" id="3025878"/>
    <lineage>
        <taxon>Bacteria</taxon>
        <taxon>Pseudomonadati</taxon>
        <taxon>Pseudomonadota</taxon>
        <taxon>Gammaproteobacteria</taxon>
        <taxon>Enterobacterales</taxon>
        <taxon>Morganellaceae</taxon>
        <taxon>Xenorhabdus</taxon>
    </lineage>
</organism>
<name>A0ABT5LIA5_9GAMM</name>
<feature type="transmembrane region" description="Helical" evidence="1">
    <location>
        <begin position="7"/>
        <end position="25"/>
    </location>
</feature>
<comment type="caution">
    <text evidence="2">The sequence shown here is derived from an EMBL/GenBank/DDBJ whole genome shotgun (WGS) entry which is preliminary data.</text>
</comment>
<keyword evidence="3" id="KW-1185">Reference proteome</keyword>
<gene>
    <name evidence="2" type="ORF">PSI23_16505</name>
</gene>
<keyword evidence="1" id="KW-0472">Membrane</keyword>
<dbReference type="Proteomes" id="UP001217178">
    <property type="component" value="Unassembled WGS sequence"/>
</dbReference>
<dbReference type="RefSeq" id="WP_273556111.1">
    <property type="nucleotide sequence ID" value="NZ_JAQRFI010000048.1"/>
</dbReference>
<reference evidence="2 3" key="1">
    <citation type="submission" date="2023-02" db="EMBL/GenBank/DDBJ databases">
        <title>Entomopathogenic bacteria.</title>
        <authorList>
            <person name="Machado R.A."/>
        </authorList>
    </citation>
    <scope>NUCLEOTIDE SEQUENCE [LARGE SCALE GENOMIC DNA]</scope>
    <source>
        <strain evidence="2 3">XENO-10</strain>
    </source>
</reference>